<dbReference type="EMBL" id="FUKI01000120">
    <property type="protein sequence ID" value="SJM93615.1"/>
    <property type="molecule type" value="Genomic_DNA"/>
</dbReference>
<name>A0A1R4HBK2_9GAMM</name>
<gene>
    <name evidence="1" type="ORF">CRENPOLYSF1_440062</name>
</gene>
<evidence type="ECO:0000313" key="1">
    <source>
        <dbReference type="EMBL" id="SJM93615.1"/>
    </source>
</evidence>
<dbReference type="Proteomes" id="UP000195667">
    <property type="component" value="Unassembled WGS sequence"/>
</dbReference>
<organism evidence="1 2">
    <name type="scientific">Crenothrix polyspora</name>
    <dbReference type="NCBI Taxonomy" id="360316"/>
    <lineage>
        <taxon>Bacteria</taxon>
        <taxon>Pseudomonadati</taxon>
        <taxon>Pseudomonadota</taxon>
        <taxon>Gammaproteobacteria</taxon>
        <taxon>Methylococcales</taxon>
        <taxon>Crenotrichaceae</taxon>
        <taxon>Crenothrix</taxon>
    </lineage>
</organism>
<accession>A0A1R4HBK2</accession>
<sequence length="71" mass="8088">MCKLSCYGLSPDAIADVLDKDTRTIATWQKGVANKSNRFHDFVCLSITLTVLFVQLDELWSFLRTEVTQPH</sequence>
<reference evidence="2" key="1">
    <citation type="submission" date="2017-02" db="EMBL/GenBank/DDBJ databases">
        <authorList>
            <person name="Daims H."/>
        </authorList>
    </citation>
    <scope>NUCLEOTIDE SEQUENCE [LARGE SCALE GENOMIC DNA]</scope>
</reference>
<evidence type="ECO:0000313" key="2">
    <source>
        <dbReference type="Proteomes" id="UP000195667"/>
    </source>
</evidence>
<evidence type="ECO:0008006" key="3">
    <source>
        <dbReference type="Google" id="ProtNLM"/>
    </source>
</evidence>
<proteinExistence type="predicted"/>
<keyword evidence="2" id="KW-1185">Reference proteome</keyword>
<dbReference type="AlphaFoldDB" id="A0A1R4HBK2"/>
<protein>
    <recommendedName>
        <fullName evidence="3">HTH cro/C1-type domain-containing protein</fullName>
    </recommendedName>
</protein>